<keyword evidence="1" id="KW-0812">Transmembrane</keyword>
<keyword evidence="2" id="KW-0732">Signal</keyword>
<evidence type="ECO:0000256" key="1">
    <source>
        <dbReference type="SAM" id="Phobius"/>
    </source>
</evidence>
<reference evidence="3 4" key="1">
    <citation type="submission" date="2018-07" db="EMBL/GenBank/DDBJ databases">
        <title>Genomic Encyclopedia of Type Strains, Phase III (KMG-III): the genomes of soil and plant-associated and newly described type strains.</title>
        <authorList>
            <person name="Whitman W."/>
        </authorList>
    </citation>
    <scope>NUCLEOTIDE SEQUENCE [LARGE SCALE GENOMIC DNA]</scope>
    <source>
        <strain evidence="3 4">CECT 8488</strain>
    </source>
</reference>
<comment type="caution">
    <text evidence="3">The sequence shown here is derived from an EMBL/GenBank/DDBJ whole genome shotgun (WGS) entry which is preliminary data.</text>
</comment>
<dbReference type="Proteomes" id="UP000256845">
    <property type="component" value="Unassembled WGS sequence"/>
</dbReference>
<feature type="chain" id="PRO_5017754028" evidence="2">
    <location>
        <begin position="26"/>
        <end position="208"/>
    </location>
</feature>
<sequence>MTLFKSLALPTLFAVALFSATPASAHKVIASAFAEGDLIEGEIGFSNGEMATNQAVEVFAEDGRKLGDTHTDEEGFFTFQPTEQIVHIFRANLGAGHVAEYRMEIDELPDGLAGGQAPASTGAKTVSAPATAVISGSVAPDALKELVAEAVRREVKPLRREIAAYKEKNNLQSILGGIGYIIGIFGLAAYLAARRRQKQSGIAGQAAE</sequence>
<gene>
    <name evidence="3" type="ORF">DFP90_101478</name>
</gene>
<proteinExistence type="predicted"/>
<accession>A0A3D9HW95</accession>
<dbReference type="RefSeq" id="WP_245956944.1">
    <property type="nucleotide sequence ID" value="NZ_QRDW01000001.1"/>
</dbReference>
<dbReference type="EMBL" id="QRDW01000001">
    <property type="protein sequence ID" value="RED53685.1"/>
    <property type="molecule type" value="Genomic_DNA"/>
</dbReference>
<keyword evidence="4" id="KW-1185">Reference proteome</keyword>
<keyword evidence="1" id="KW-1133">Transmembrane helix</keyword>
<evidence type="ECO:0000313" key="3">
    <source>
        <dbReference type="EMBL" id="RED53685.1"/>
    </source>
</evidence>
<organism evidence="3 4">
    <name type="scientific">Aestuariispira insulae</name>
    <dbReference type="NCBI Taxonomy" id="1461337"/>
    <lineage>
        <taxon>Bacteria</taxon>
        <taxon>Pseudomonadati</taxon>
        <taxon>Pseudomonadota</taxon>
        <taxon>Alphaproteobacteria</taxon>
        <taxon>Rhodospirillales</taxon>
        <taxon>Kiloniellaceae</taxon>
        <taxon>Aestuariispira</taxon>
    </lineage>
</organism>
<evidence type="ECO:0000313" key="4">
    <source>
        <dbReference type="Proteomes" id="UP000256845"/>
    </source>
</evidence>
<protein>
    <submittedName>
        <fullName evidence="3">Nickel transport protein</fullName>
    </submittedName>
</protein>
<keyword evidence="1" id="KW-0472">Membrane</keyword>
<dbReference type="AlphaFoldDB" id="A0A3D9HW95"/>
<feature type="transmembrane region" description="Helical" evidence="1">
    <location>
        <begin position="174"/>
        <end position="193"/>
    </location>
</feature>
<name>A0A3D9HW95_9PROT</name>
<evidence type="ECO:0000256" key="2">
    <source>
        <dbReference type="SAM" id="SignalP"/>
    </source>
</evidence>
<feature type="signal peptide" evidence="2">
    <location>
        <begin position="1"/>
        <end position="25"/>
    </location>
</feature>